<dbReference type="Proteomes" id="UP001300261">
    <property type="component" value="Unassembled WGS sequence"/>
</dbReference>
<dbReference type="PIRSF" id="PIRSF020481">
    <property type="entry name" value="BAP"/>
    <property type="match status" value="1"/>
</dbReference>
<dbReference type="RefSeq" id="WP_265962281.1">
    <property type="nucleotide sequence ID" value="NZ_JAPEVI010000003.1"/>
</dbReference>
<dbReference type="EMBL" id="JAPEVI010000003">
    <property type="protein sequence ID" value="MCX2722613.1"/>
    <property type="molecule type" value="Genomic_DNA"/>
</dbReference>
<comment type="caution">
    <text evidence="1">The sequence shown here is derived from an EMBL/GenBank/DDBJ whole genome shotgun (WGS) entry which is preliminary data.</text>
</comment>
<organism evidence="1 2">
    <name type="scientific">Roseibium salinum</name>
    <dbReference type="NCBI Taxonomy" id="1604349"/>
    <lineage>
        <taxon>Bacteria</taxon>
        <taxon>Pseudomonadati</taxon>
        <taxon>Pseudomonadota</taxon>
        <taxon>Alphaproteobacteria</taxon>
        <taxon>Hyphomicrobiales</taxon>
        <taxon>Stappiaceae</taxon>
        <taxon>Roseibium</taxon>
    </lineage>
</organism>
<evidence type="ECO:0000313" key="2">
    <source>
        <dbReference type="Proteomes" id="UP001300261"/>
    </source>
</evidence>
<protein>
    <submittedName>
        <fullName evidence="1">Baseplate J/gp47 family protein</fullName>
    </submittedName>
</protein>
<proteinExistence type="predicted"/>
<accession>A0ABT3R073</accession>
<reference evidence="1 2" key="1">
    <citation type="journal article" date="2016" name="Int. J. Syst. Evol. Microbiol.">
        <title>Labrenzia salina sp. nov., isolated from the rhizosphere of the halophyte Arthrocnemum macrostachyum.</title>
        <authorList>
            <person name="Camacho M."/>
            <person name="Redondo-Gomez S."/>
            <person name="Rodriguez-Llorente I."/>
            <person name="Rohde M."/>
            <person name="Sproer C."/>
            <person name="Schumann P."/>
            <person name="Klenk H.P."/>
            <person name="Montero-Calasanz M.D.C."/>
        </authorList>
    </citation>
    <scope>NUCLEOTIDE SEQUENCE [LARGE SCALE GENOMIC DNA]</scope>
    <source>
        <strain evidence="1 2">DSM 29163</strain>
    </source>
</reference>
<evidence type="ECO:0000313" key="1">
    <source>
        <dbReference type="EMBL" id="MCX2722613.1"/>
    </source>
</evidence>
<sequence>MIDLASLPDPEVIEELSFEAVFQSMLADAVAKFAAAGIDYDVGDLETDPVAIVLQAAAYRETLLRARANHVARNQILAFSTGSDLEHLAAHYDVARLAGETDERLRERIQLASIGRSPGGTHERLKAVAMASNVTVRDIATWTEGRDPTVNVAVLSTDLGGAASAQLLATVRAAIEAPNVRVVSDRYNVVSAVQTVVDLDLSVTLAPDAPETLLDALPDTIRQARDQEDLLGLDLFRSWIAKTAMVPGVSDVVVNAPPDNVAAVPYEAIKIGDVTIQFAGRAR</sequence>
<gene>
    <name evidence="1" type="ORF">ON753_09475</name>
</gene>
<dbReference type="InterPro" id="IPR014507">
    <property type="entry name" value="Baseplate_assembly_J_pred"/>
</dbReference>
<name>A0ABT3R073_9HYPH</name>
<keyword evidence="2" id="KW-1185">Reference proteome</keyword>